<dbReference type="STRING" id="57577.A0A2K3MIY2"/>
<dbReference type="GO" id="GO:0005737">
    <property type="term" value="C:cytoplasm"/>
    <property type="evidence" value="ECO:0007669"/>
    <property type="project" value="TreeGrafter"/>
</dbReference>
<accession>A0A2K3MIY2</accession>
<reference evidence="1 2" key="2">
    <citation type="journal article" date="2017" name="Front. Plant Sci.">
        <title>Gene Classification and Mining of Molecular Markers Useful in Red Clover (Trifolium pratense) Breeding.</title>
        <authorList>
            <person name="Istvanek J."/>
            <person name="Dluhosova J."/>
            <person name="Dluhos P."/>
            <person name="Patkova L."/>
            <person name="Nedelnik J."/>
            <person name="Repkova J."/>
        </authorList>
    </citation>
    <scope>NUCLEOTIDE SEQUENCE [LARGE SCALE GENOMIC DNA]</scope>
    <source>
        <strain evidence="2">cv. Tatra</strain>
        <tissue evidence="1">Young leaves</tissue>
    </source>
</reference>
<gene>
    <name evidence="1" type="ORF">L195_g046874</name>
</gene>
<name>A0A2K3MIY2_TRIPR</name>
<reference evidence="1 2" key="1">
    <citation type="journal article" date="2014" name="Am. J. Bot.">
        <title>Genome assembly and annotation for red clover (Trifolium pratense; Fabaceae).</title>
        <authorList>
            <person name="Istvanek J."/>
            <person name="Jaros M."/>
            <person name="Krenek A."/>
            <person name="Repkova J."/>
        </authorList>
    </citation>
    <scope>NUCLEOTIDE SEQUENCE [LARGE SCALE GENOMIC DNA]</scope>
    <source>
        <strain evidence="2">cv. Tatra</strain>
        <tissue evidence="1">Young leaves</tissue>
    </source>
</reference>
<comment type="caution">
    <text evidence="1">The sequence shown here is derived from an EMBL/GenBank/DDBJ whole genome shotgun (WGS) entry which is preliminary data.</text>
</comment>
<dbReference type="PANTHER" id="PTHR18460:SF3">
    <property type="entry name" value="TELO2-INTERACTING PROTEIN 1 HOMOLOG"/>
    <property type="match status" value="1"/>
</dbReference>
<proteinExistence type="predicted"/>
<organism evidence="1 2">
    <name type="scientific">Trifolium pratense</name>
    <name type="common">Red clover</name>
    <dbReference type="NCBI Taxonomy" id="57577"/>
    <lineage>
        <taxon>Eukaryota</taxon>
        <taxon>Viridiplantae</taxon>
        <taxon>Streptophyta</taxon>
        <taxon>Embryophyta</taxon>
        <taxon>Tracheophyta</taxon>
        <taxon>Spermatophyta</taxon>
        <taxon>Magnoliopsida</taxon>
        <taxon>eudicotyledons</taxon>
        <taxon>Gunneridae</taxon>
        <taxon>Pentapetalae</taxon>
        <taxon>rosids</taxon>
        <taxon>fabids</taxon>
        <taxon>Fabales</taxon>
        <taxon>Fabaceae</taxon>
        <taxon>Papilionoideae</taxon>
        <taxon>50 kb inversion clade</taxon>
        <taxon>NPAAA clade</taxon>
        <taxon>Hologalegina</taxon>
        <taxon>IRL clade</taxon>
        <taxon>Trifolieae</taxon>
        <taxon>Trifolium</taxon>
    </lineage>
</organism>
<dbReference type="Proteomes" id="UP000236291">
    <property type="component" value="Unassembled WGS sequence"/>
</dbReference>
<dbReference type="PANTHER" id="PTHR18460">
    <property type="entry name" value="TEL2 INTERACTING PROTEIN 1 TTI1 FAMILY MEMBER"/>
    <property type="match status" value="1"/>
</dbReference>
<evidence type="ECO:0000313" key="1">
    <source>
        <dbReference type="EMBL" id="PNX90748.1"/>
    </source>
</evidence>
<dbReference type="AlphaFoldDB" id="A0A2K3MIY2"/>
<protein>
    <submittedName>
        <fullName evidence="1">Uncharacterized protein</fullName>
    </submittedName>
</protein>
<dbReference type="InterPro" id="IPR052587">
    <property type="entry name" value="TELO2-interacting_protein_1"/>
</dbReference>
<feature type="non-terminal residue" evidence="1">
    <location>
        <position position="1"/>
    </location>
</feature>
<dbReference type="EMBL" id="ASHM01063861">
    <property type="protein sequence ID" value="PNX90748.1"/>
    <property type="molecule type" value="Genomic_DNA"/>
</dbReference>
<evidence type="ECO:0000313" key="2">
    <source>
        <dbReference type="Proteomes" id="UP000236291"/>
    </source>
</evidence>
<sequence length="90" mass="9928">RLVLQMRYPFFFFLPGIVSNLSKVLHGAKSMISGAAGSMEAIDLAIRVLAEFHIVLQDDANTSVLDMKVSASFDSDECITLSLLDEIHKK</sequence>